<dbReference type="GO" id="GO:0003677">
    <property type="term" value="F:DNA binding"/>
    <property type="evidence" value="ECO:0007669"/>
    <property type="project" value="UniProtKB-UniRule"/>
</dbReference>
<proteinExistence type="inferred from homology"/>
<feature type="active site" evidence="9">
    <location>
        <position position="255"/>
    </location>
</feature>
<evidence type="ECO:0000256" key="4">
    <source>
        <dbReference type="ARBA" id="ARBA00022829"/>
    </source>
</evidence>
<evidence type="ECO:0000313" key="13">
    <source>
        <dbReference type="Proteomes" id="UP000009102"/>
    </source>
</evidence>
<accession>D0L0D4</accession>
<dbReference type="GO" id="GO:0005737">
    <property type="term" value="C:cytoplasm"/>
    <property type="evidence" value="ECO:0007669"/>
    <property type="project" value="UniProtKB-SubCell"/>
</dbReference>
<evidence type="ECO:0000256" key="1">
    <source>
        <dbReference type="ARBA" id="ARBA00004496"/>
    </source>
</evidence>
<dbReference type="eggNOG" id="COG4973">
    <property type="taxonomic scope" value="Bacteria"/>
</dbReference>
<evidence type="ECO:0000313" key="12">
    <source>
        <dbReference type="EMBL" id="ACX96157.1"/>
    </source>
</evidence>
<keyword evidence="5 9" id="KW-0229">DNA integration</keyword>
<keyword evidence="6 9" id="KW-0238">DNA-binding</keyword>
<dbReference type="PROSITE" id="PS51900">
    <property type="entry name" value="CB"/>
    <property type="match status" value="1"/>
</dbReference>
<organism evidence="12 13">
    <name type="scientific">Halothiobacillus neapolitanus (strain ATCC 23641 / DSM 15147 / CIP 104769 / NCIMB 8539 / c2)</name>
    <name type="common">Thiobacillus neapolitanus</name>
    <dbReference type="NCBI Taxonomy" id="555778"/>
    <lineage>
        <taxon>Bacteria</taxon>
        <taxon>Pseudomonadati</taxon>
        <taxon>Pseudomonadota</taxon>
        <taxon>Gammaproteobacteria</taxon>
        <taxon>Chromatiales</taxon>
        <taxon>Halothiobacillaceae</taxon>
        <taxon>Halothiobacillus</taxon>
    </lineage>
</organism>
<dbReference type="Gene3D" id="1.10.150.130">
    <property type="match status" value="1"/>
</dbReference>
<dbReference type="PANTHER" id="PTHR30349:SF81">
    <property type="entry name" value="TYROSINE RECOMBINASE XERC"/>
    <property type="match status" value="1"/>
</dbReference>
<feature type="active site" evidence="9">
    <location>
        <position position="158"/>
    </location>
</feature>
<dbReference type="InterPro" id="IPR023009">
    <property type="entry name" value="Tyrosine_recombinase_XerC/XerD"/>
</dbReference>
<dbReference type="EMBL" id="CP001801">
    <property type="protein sequence ID" value="ACX96157.1"/>
    <property type="molecule type" value="Genomic_DNA"/>
</dbReference>
<evidence type="ECO:0000259" key="11">
    <source>
        <dbReference type="PROSITE" id="PS51900"/>
    </source>
</evidence>
<comment type="function">
    <text evidence="9">Site-specific tyrosine recombinase, which acts by catalyzing the cutting and rejoining of the recombining DNA molecules. The XerC-XerD complex is essential to convert dimers of the bacterial chromosome into monomers to permit their segregation at cell division. It also contributes to the segregational stability of plasmids.</text>
</comment>
<dbReference type="InterPro" id="IPR044068">
    <property type="entry name" value="CB"/>
</dbReference>
<comment type="subunit">
    <text evidence="9">Forms a cyclic heterotetrameric complex composed of two molecules of XerC and two molecules of XerD.</text>
</comment>
<dbReference type="GO" id="GO:0009037">
    <property type="term" value="F:tyrosine-based site-specific recombinase activity"/>
    <property type="evidence" value="ECO:0007669"/>
    <property type="project" value="UniProtKB-UniRule"/>
</dbReference>
<evidence type="ECO:0000256" key="7">
    <source>
        <dbReference type="ARBA" id="ARBA00023172"/>
    </source>
</evidence>
<gene>
    <name evidence="9" type="primary">xerC</name>
    <name evidence="12" type="ordered locus">Hneap_1322</name>
</gene>
<feature type="active site" evidence="9">
    <location>
        <position position="278"/>
    </location>
</feature>
<evidence type="ECO:0000259" key="10">
    <source>
        <dbReference type="PROSITE" id="PS51898"/>
    </source>
</evidence>
<dbReference type="HOGENOM" id="CLU_027562_9_0_6"/>
<comment type="similarity">
    <text evidence="9">Belongs to the 'phage' integrase family. XerC subfamily.</text>
</comment>
<dbReference type="GO" id="GO:0007059">
    <property type="term" value="P:chromosome segregation"/>
    <property type="evidence" value="ECO:0007669"/>
    <property type="project" value="UniProtKB-UniRule"/>
</dbReference>
<evidence type="ECO:0000256" key="5">
    <source>
        <dbReference type="ARBA" id="ARBA00022908"/>
    </source>
</evidence>
<dbReference type="SUPFAM" id="SSF47823">
    <property type="entry name" value="lambda integrase-like, N-terminal domain"/>
    <property type="match status" value="1"/>
</dbReference>
<dbReference type="PROSITE" id="PS51898">
    <property type="entry name" value="TYR_RECOMBINASE"/>
    <property type="match status" value="1"/>
</dbReference>
<dbReference type="GO" id="GO:0006313">
    <property type="term" value="P:DNA transposition"/>
    <property type="evidence" value="ECO:0007669"/>
    <property type="project" value="UniProtKB-UniRule"/>
</dbReference>
<dbReference type="InterPro" id="IPR013762">
    <property type="entry name" value="Integrase-like_cat_sf"/>
</dbReference>
<comment type="subcellular location">
    <subcellularLocation>
        <location evidence="1 9">Cytoplasm</location>
    </subcellularLocation>
</comment>
<dbReference type="STRING" id="555778.Hneap_1322"/>
<dbReference type="InterPro" id="IPR010998">
    <property type="entry name" value="Integrase_recombinase_N"/>
</dbReference>
<evidence type="ECO:0000256" key="3">
    <source>
        <dbReference type="ARBA" id="ARBA00022618"/>
    </source>
</evidence>
<protein>
    <recommendedName>
        <fullName evidence="9">Tyrosine recombinase XerC</fullName>
    </recommendedName>
</protein>
<dbReference type="Gene3D" id="1.10.443.10">
    <property type="entry name" value="Intergrase catalytic core"/>
    <property type="match status" value="1"/>
</dbReference>
<evidence type="ECO:0000256" key="8">
    <source>
        <dbReference type="ARBA" id="ARBA00023306"/>
    </source>
</evidence>
<dbReference type="HAMAP" id="MF_01808">
    <property type="entry name" value="Recomb_XerC_XerD"/>
    <property type="match status" value="1"/>
</dbReference>
<evidence type="ECO:0000256" key="9">
    <source>
        <dbReference type="HAMAP-Rule" id="MF_01808"/>
    </source>
</evidence>
<dbReference type="Pfam" id="PF02899">
    <property type="entry name" value="Phage_int_SAM_1"/>
    <property type="match status" value="1"/>
</dbReference>
<dbReference type="InterPro" id="IPR011010">
    <property type="entry name" value="DNA_brk_join_enz"/>
</dbReference>
<name>D0L0D4_HALNC</name>
<keyword evidence="4 9" id="KW-0159">Chromosome partition</keyword>
<reference evidence="12 13" key="1">
    <citation type="submission" date="2009-10" db="EMBL/GenBank/DDBJ databases">
        <title>Complete sequence of Halothiobacillus neapolitanus c2.</title>
        <authorList>
            <consortium name="US DOE Joint Genome Institute"/>
            <person name="Lucas S."/>
            <person name="Copeland A."/>
            <person name="Lapidus A."/>
            <person name="Glavina del Rio T."/>
            <person name="Tice H."/>
            <person name="Bruce D."/>
            <person name="Goodwin L."/>
            <person name="Pitluck S."/>
            <person name="Davenport K."/>
            <person name="Brettin T."/>
            <person name="Detter J.C."/>
            <person name="Han C."/>
            <person name="Tapia R."/>
            <person name="Larimer F."/>
            <person name="Land M."/>
            <person name="Hauser L."/>
            <person name="Kyrpides N."/>
            <person name="Mikhailova N."/>
            <person name="Kerfeld C."/>
            <person name="Cannon G."/>
            <person name="Heinhort S."/>
        </authorList>
    </citation>
    <scope>NUCLEOTIDE SEQUENCE [LARGE SCALE GENOMIC DNA]</scope>
    <source>
        <strain evidence="13">ATCC 23641 / c2</strain>
    </source>
</reference>
<dbReference type="PANTHER" id="PTHR30349">
    <property type="entry name" value="PHAGE INTEGRASE-RELATED"/>
    <property type="match status" value="1"/>
</dbReference>
<dbReference type="GO" id="GO:0051301">
    <property type="term" value="P:cell division"/>
    <property type="evidence" value="ECO:0007669"/>
    <property type="project" value="UniProtKB-KW"/>
</dbReference>
<dbReference type="Pfam" id="PF00589">
    <property type="entry name" value="Phage_integrase"/>
    <property type="match status" value="1"/>
</dbReference>
<feature type="active site" description="O-(3'-phospho-DNA)-tyrosine intermediate" evidence="9">
    <location>
        <position position="287"/>
    </location>
</feature>
<dbReference type="RefSeq" id="WP_012824191.1">
    <property type="nucleotide sequence ID" value="NC_013422.1"/>
</dbReference>
<evidence type="ECO:0000256" key="2">
    <source>
        <dbReference type="ARBA" id="ARBA00022490"/>
    </source>
</evidence>
<dbReference type="KEGG" id="hna:Hneap_1322"/>
<dbReference type="InterPro" id="IPR004107">
    <property type="entry name" value="Integrase_SAM-like_N"/>
</dbReference>
<feature type="domain" description="Tyr recombinase" evidence="10">
    <location>
        <begin position="118"/>
        <end position="300"/>
    </location>
</feature>
<feature type="active site" evidence="9">
    <location>
        <position position="252"/>
    </location>
</feature>
<dbReference type="InterPro" id="IPR002104">
    <property type="entry name" value="Integrase_catalytic"/>
</dbReference>
<dbReference type="AlphaFoldDB" id="D0L0D4"/>
<dbReference type="CDD" id="cd00798">
    <property type="entry name" value="INT_XerDC_C"/>
    <property type="match status" value="1"/>
</dbReference>
<keyword evidence="8 9" id="KW-0131">Cell cycle</keyword>
<feature type="domain" description="Core-binding (CB)" evidence="11">
    <location>
        <begin position="14"/>
        <end position="97"/>
    </location>
</feature>
<keyword evidence="13" id="KW-1185">Reference proteome</keyword>
<sequence>MEEPSPLSSQTALHAAFECARAWLTESATLAPKTQAAYLGDWQQLQSHLHDQDVIKPDQIDDRRLRGYLAHCRESGLDNRSIARKSSATRWLLRYWQKIHIACPASPDALKSPKAAKKLPDAPAIETMNQLLDQPMVEDELLIRDRCMFELIYSSGLRVAELVRLDVHDIDRSEGIARVTGKREKTRLVPVGGKALDRVALWLPIRKTLLKDTTEPALFLNRRGQRLTIRSVQMRLNRLAQQTHLGQTLHPHQLRHAFATHVLESSGDLRAVQEMLGHESLSTTQIYTHLDFQRLAQVYESAHPRAHIKKQVKSTIVSEQNERKIEIPD</sequence>
<dbReference type="Proteomes" id="UP000009102">
    <property type="component" value="Chromosome"/>
</dbReference>
<keyword evidence="2 9" id="KW-0963">Cytoplasm</keyword>
<dbReference type="InterPro" id="IPR050090">
    <property type="entry name" value="Tyrosine_recombinase_XerCD"/>
</dbReference>
<feature type="active site" evidence="9">
    <location>
        <position position="182"/>
    </location>
</feature>
<keyword evidence="7 9" id="KW-0233">DNA recombination</keyword>
<keyword evidence="3 9" id="KW-0132">Cell division</keyword>
<dbReference type="SUPFAM" id="SSF56349">
    <property type="entry name" value="DNA breaking-rejoining enzymes"/>
    <property type="match status" value="1"/>
</dbReference>
<evidence type="ECO:0000256" key="6">
    <source>
        <dbReference type="ARBA" id="ARBA00023125"/>
    </source>
</evidence>